<protein>
    <submittedName>
        <fullName evidence="2">Uncharacterized protein</fullName>
    </submittedName>
</protein>
<dbReference type="Proteomes" id="UP000887565">
    <property type="component" value="Unplaced"/>
</dbReference>
<proteinExistence type="predicted"/>
<organism evidence="1 2">
    <name type="scientific">Romanomermis culicivorax</name>
    <name type="common">Nematode worm</name>
    <dbReference type="NCBI Taxonomy" id="13658"/>
    <lineage>
        <taxon>Eukaryota</taxon>
        <taxon>Metazoa</taxon>
        <taxon>Ecdysozoa</taxon>
        <taxon>Nematoda</taxon>
        <taxon>Enoplea</taxon>
        <taxon>Dorylaimia</taxon>
        <taxon>Mermithida</taxon>
        <taxon>Mermithoidea</taxon>
        <taxon>Mermithidae</taxon>
        <taxon>Romanomermis</taxon>
    </lineage>
</organism>
<dbReference type="AlphaFoldDB" id="A0A915HQV3"/>
<name>A0A915HQV3_ROMCU</name>
<evidence type="ECO:0000313" key="1">
    <source>
        <dbReference type="Proteomes" id="UP000887565"/>
    </source>
</evidence>
<accession>A0A915HQV3</accession>
<dbReference type="WBParaSite" id="nRc.2.0.1.t04318-RA">
    <property type="protein sequence ID" value="nRc.2.0.1.t04318-RA"/>
    <property type="gene ID" value="nRc.2.0.1.g04318"/>
</dbReference>
<sequence length="128" mass="14952">MMVNSIKYVINKAQKTLETFELSSLWTTHNELPSQCQRKCILCKARRRFMRPISQKPSEIETHCLQLCKQIPNMMDNTEKRKNLTPTVGNSKVMLIDQKFVVNKTNLPVVEKIVKQKTIEFLNVQKIC</sequence>
<evidence type="ECO:0000313" key="2">
    <source>
        <dbReference type="WBParaSite" id="nRc.2.0.1.t04318-RA"/>
    </source>
</evidence>
<keyword evidence="1" id="KW-1185">Reference proteome</keyword>
<reference evidence="2" key="1">
    <citation type="submission" date="2022-11" db="UniProtKB">
        <authorList>
            <consortium name="WormBaseParasite"/>
        </authorList>
    </citation>
    <scope>IDENTIFICATION</scope>
</reference>